<organism evidence="1 2">
    <name type="scientific">Cohnella soli</name>
    <dbReference type="NCBI Taxonomy" id="425005"/>
    <lineage>
        <taxon>Bacteria</taxon>
        <taxon>Bacillati</taxon>
        <taxon>Bacillota</taxon>
        <taxon>Bacilli</taxon>
        <taxon>Bacillales</taxon>
        <taxon>Paenibacillaceae</taxon>
        <taxon>Cohnella</taxon>
    </lineage>
</organism>
<proteinExistence type="predicted"/>
<comment type="caution">
    <text evidence="1">The sequence shown here is derived from an EMBL/GenBank/DDBJ whole genome shotgun (WGS) entry which is preliminary data.</text>
</comment>
<evidence type="ECO:0000313" key="1">
    <source>
        <dbReference type="EMBL" id="MFC5404899.1"/>
    </source>
</evidence>
<dbReference type="RefSeq" id="WP_378135603.1">
    <property type="nucleotide sequence ID" value="NZ_JBHSMI010000028.1"/>
</dbReference>
<keyword evidence="2" id="KW-1185">Reference proteome</keyword>
<dbReference type="EMBL" id="JBHSMI010000028">
    <property type="protein sequence ID" value="MFC5404899.1"/>
    <property type="molecule type" value="Genomic_DNA"/>
</dbReference>
<sequence length="195" mass="20829">MGSENIVLTKAGMMDRLMETCEEELSGATLIQIIREAYGVDLESISDLPTTPRPALDAFLKTSGGRSSGAEARRAINALLGVNLDALSALDGARLSIHSKGRWMIRGERDLFEIHTGSGDIDVRIAPTGYYAEQTGSGKVPPELVEALVALGYRYEADSGECYFAHPAGEAVPDAFKGQTIAAVLKVTRTSCSHL</sequence>
<gene>
    <name evidence="1" type="ORF">ACFPOF_19330</name>
</gene>
<evidence type="ECO:0000313" key="2">
    <source>
        <dbReference type="Proteomes" id="UP001596113"/>
    </source>
</evidence>
<reference evidence="2" key="1">
    <citation type="journal article" date="2019" name="Int. J. Syst. Evol. Microbiol.">
        <title>The Global Catalogue of Microorganisms (GCM) 10K type strain sequencing project: providing services to taxonomists for standard genome sequencing and annotation.</title>
        <authorList>
            <consortium name="The Broad Institute Genomics Platform"/>
            <consortium name="The Broad Institute Genome Sequencing Center for Infectious Disease"/>
            <person name="Wu L."/>
            <person name="Ma J."/>
        </authorList>
    </citation>
    <scope>NUCLEOTIDE SEQUENCE [LARGE SCALE GENOMIC DNA]</scope>
    <source>
        <strain evidence="2">CGMCC 1.18575</strain>
    </source>
</reference>
<accession>A0ABW0HWG0</accession>
<protein>
    <submittedName>
        <fullName evidence="1">Uncharacterized protein</fullName>
    </submittedName>
</protein>
<dbReference type="Proteomes" id="UP001596113">
    <property type="component" value="Unassembled WGS sequence"/>
</dbReference>
<name>A0ABW0HWG0_9BACL</name>